<organism evidence="1 2">
    <name type="scientific">Ixodes persulcatus</name>
    <name type="common">Taiga tick</name>
    <dbReference type="NCBI Taxonomy" id="34615"/>
    <lineage>
        <taxon>Eukaryota</taxon>
        <taxon>Metazoa</taxon>
        <taxon>Ecdysozoa</taxon>
        <taxon>Arthropoda</taxon>
        <taxon>Chelicerata</taxon>
        <taxon>Arachnida</taxon>
        <taxon>Acari</taxon>
        <taxon>Parasitiformes</taxon>
        <taxon>Ixodida</taxon>
        <taxon>Ixodoidea</taxon>
        <taxon>Ixodidae</taxon>
        <taxon>Ixodinae</taxon>
        <taxon>Ixodes</taxon>
    </lineage>
</organism>
<dbReference type="EMBL" id="JABSTQ010005542">
    <property type="protein sequence ID" value="KAG0439103.1"/>
    <property type="molecule type" value="Genomic_DNA"/>
</dbReference>
<sequence length="180" mass="19761">MVVIHPSLYQTIEEFTPSDCGAAPSRICCRVVVVQQCLKPSLAVAENNCVEIGRSIVLFVSFLENATEDDVLRTAKSVLNVKLCDSGEGALVSVLQLPGDALVVPQACFAGKRKGNRVQSHGLVSKDTGQEFYRSFVEQCQILMSERQWCGGKRITTVRQRYSKLLGDHGSYLLRVTPKG</sequence>
<keyword evidence="2" id="KW-1185">Reference proteome</keyword>
<proteinExistence type="predicted"/>
<accession>A0AC60QQ56</accession>
<reference evidence="1 2" key="1">
    <citation type="journal article" date="2020" name="Cell">
        <title>Large-Scale Comparative Analyses of Tick Genomes Elucidate Their Genetic Diversity and Vector Capacities.</title>
        <authorList>
            <consortium name="Tick Genome and Microbiome Consortium (TIGMIC)"/>
            <person name="Jia N."/>
            <person name="Wang J."/>
            <person name="Shi W."/>
            <person name="Du L."/>
            <person name="Sun Y."/>
            <person name="Zhan W."/>
            <person name="Jiang J.F."/>
            <person name="Wang Q."/>
            <person name="Zhang B."/>
            <person name="Ji P."/>
            <person name="Bell-Sakyi L."/>
            <person name="Cui X.M."/>
            <person name="Yuan T.T."/>
            <person name="Jiang B.G."/>
            <person name="Yang W.F."/>
            <person name="Lam T.T."/>
            <person name="Chang Q.C."/>
            <person name="Ding S.J."/>
            <person name="Wang X.J."/>
            <person name="Zhu J.G."/>
            <person name="Ruan X.D."/>
            <person name="Zhao L."/>
            <person name="Wei J.T."/>
            <person name="Ye R.Z."/>
            <person name="Que T.C."/>
            <person name="Du C.H."/>
            <person name="Zhou Y.H."/>
            <person name="Cheng J.X."/>
            <person name="Dai P.F."/>
            <person name="Guo W.B."/>
            <person name="Han X.H."/>
            <person name="Huang E.J."/>
            <person name="Li L.F."/>
            <person name="Wei W."/>
            <person name="Gao Y.C."/>
            <person name="Liu J.Z."/>
            <person name="Shao H.Z."/>
            <person name="Wang X."/>
            <person name="Wang C.C."/>
            <person name="Yang T.C."/>
            <person name="Huo Q.B."/>
            <person name="Li W."/>
            <person name="Chen H.Y."/>
            <person name="Chen S.E."/>
            <person name="Zhou L.G."/>
            <person name="Ni X.B."/>
            <person name="Tian J.H."/>
            <person name="Sheng Y."/>
            <person name="Liu T."/>
            <person name="Pan Y.S."/>
            <person name="Xia L.Y."/>
            <person name="Li J."/>
            <person name="Zhao F."/>
            <person name="Cao W.C."/>
        </authorList>
    </citation>
    <scope>NUCLEOTIDE SEQUENCE [LARGE SCALE GENOMIC DNA]</scope>
    <source>
        <strain evidence="1">Iper-2018</strain>
    </source>
</reference>
<protein>
    <submittedName>
        <fullName evidence="1">Uncharacterized protein</fullName>
    </submittedName>
</protein>
<name>A0AC60QQ56_IXOPE</name>
<comment type="caution">
    <text evidence="1">The sequence shown here is derived from an EMBL/GenBank/DDBJ whole genome shotgun (WGS) entry which is preliminary data.</text>
</comment>
<dbReference type="Proteomes" id="UP000805193">
    <property type="component" value="Unassembled WGS sequence"/>
</dbReference>
<evidence type="ECO:0000313" key="2">
    <source>
        <dbReference type="Proteomes" id="UP000805193"/>
    </source>
</evidence>
<evidence type="ECO:0000313" key="1">
    <source>
        <dbReference type="EMBL" id="KAG0439103.1"/>
    </source>
</evidence>
<gene>
    <name evidence="1" type="ORF">HPB47_016756</name>
</gene>